<dbReference type="Gramene" id="TKW07567">
    <property type="protein sequence ID" value="TKW07567"/>
    <property type="gene ID" value="SEVIR_7G315566v2"/>
</dbReference>
<evidence type="ECO:0000256" key="1">
    <source>
        <dbReference type="SAM" id="SignalP"/>
    </source>
</evidence>
<sequence length="39" mass="4071">MALVSTLLAALGASELGLEVGRRATRGVGNLYRLGKWGL</sequence>
<protein>
    <submittedName>
        <fullName evidence="2">Uncharacterized protein</fullName>
    </submittedName>
</protein>
<dbReference type="EMBL" id="CM016558">
    <property type="protein sequence ID" value="TKW07567.1"/>
    <property type="molecule type" value="Genomic_DNA"/>
</dbReference>
<name>A0A4U6UBA0_SETVI</name>
<keyword evidence="1" id="KW-0732">Signal</keyword>
<organism evidence="2 3">
    <name type="scientific">Setaria viridis</name>
    <name type="common">Green bristlegrass</name>
    <name type="synonym">Setaria italica subsp. viridis</name>
    <dbReference type="NCBI Taxonomy" id="4556"/>
    <lineage>
        <taxon>Eukaryota</taxon>
        <taxon>Viridiplantae</taxon>
        <taxon>Streptophyta</taxon>
        <taxon>Embryophyta</taxon>
        <taxon>Tracheophyta</taxon>
        <taxon>Spermatophyta</taxon>
        <taxon>Magnoliopsida</taxon>
        <taxon>Liliopsida</taxon>
        <taxon>Poales</taxon>
        <taxon>Poaceae</taxon>
        <taxon>PACMAD clade</taxon>
        <taxon>Panicoideae</taxon>
        <taxon>Panicodae</taxon>
        <taxon>Paniceae</taxon>
        <taxon>Cenchrinae</taxon>
        <taxon>Setaria</taxon>
    </lineage>
</organism>
<dbReference type="Proteomes" id="UP000298652">
    <property type="component" value="Chromosome 7"/>
</dbReference>
<evidence type="ECO:0000313" key="2">
    <source>
        <dbReference type="EMBL" id="TKW07567.1"/>
    </source>
</evidence>
<accession>A0A4U6UBA0</accession>
<reference evidence="2" key="1">
    <citation type="submission" date="2019-03" db="EMBL/GenBank/DDBJ databases">
        <title>WGS assembly of Setaria viridis.</title>
        <authorList>
            <person name="Huang P."/>
            <person name="Jenkins J."/>
            <person name="Grimwood J."/>
            <person name="Barry K."/>
            <person name="Healey A."/>
            <person name="Mamidi S."/>
            <person name="Sreedasyam A."/>
            <person name="Shu S."/>
            <person name="Feldman M."/>
            <person name="Wu J."/>
            <person name="Yu Y."/>
            <person name="Chen C."/>
            <person name="Johnson J."/>
            <person name="Rokhsar D."/>
            <person name="Baxter I."/>
            <person name="Schmutz J."/>
            <person name="Brutnell T."/>
            <person name="Kellogg E."/>
        </authorList>
    </citation>
    <scope>NUCLEOTIDE SEQUENCE [LARGE SCALE GENOMIC DNA]</scope>
</reference>
<dbReference type="AlphaFoldDB" id="A0A4U6UBA0"/>
<keyword evidence="3" id="KW-1185">Reference proteome</keyword>
<feature type="signal peptide" evidence="1">
    <location>
        <begin position="1"/>
        <end position="17"/>
    </location>
</feature>
<gene>
    <name evidence="2" type="ORF">SEVIR_7G315566v2</name>
</gene>
<feature type="chain" id="PRO_5020980248" evidence="1">
    <location>
        <begin position="18"/>
        <end position="39"/>
    </location>
</feature>
<proteinExistence type="predicted"/>
<evidence type="ECO:0000313" key="3">
    <source>
        <dbReference type="Proteomes" id="UP000298652"/>
    </source>
</evidence>